<name>A0A0L8BZ89_ENSAD</name>
<protein>
    <submittedName>
        <fullName evidence="1">Uncharacterized protein</fullName>
    </submittedName>
</protein>
<reference evidence="2" key="1">
    <citation type="submission" date="2015-07" db="EMBL/GenBank/DDBJ databases">
        <title>Whole genome sequence of an Ensifer adhaerens strain isolated from a cave pool in the Wind Cave National Park.</title>
        <authorList>
            <person name="Eng W.W.H."/>
            <person name="Gan H.M."/>
            <person name="Barton H.A."/>
            <person name="Savka M.A."/>
        </authorList>
    </citation>
    <scope>NUCLEOTIDE SEQUENCE [LARGE SCALE GENOMIC DNA]</scope>
    <source>
        <strain evidence="2">SD006</strain>
    </source>
</reference>
<organism evidence="1 2">
    <name type="scientific">Ensifer adhaerens</name>
    <name type="common">Sinorhizobium morelense</name>
    <dbReference type="NCBI Taxonomy" id="106592"/>
    <lineage>
        <taxon>Bacteria</taxon>
        <taxon>Pseudomonadati</taxon>
        <taxon>Pseudomonadota</taxon>
        <taxon>Alphaproteobacteria</taxon>
        <taxon>Hyphomicrobiales</taxon>
        <taxon>Rhizobiaceae</taxon>
        <taxon>Sinorhizobium/Ensifer group</taxon>
        <taxon>Ensifer</taxon>
    </lineage>
</organism>
<comment type="caution">
    <text evidence="1">The sequence shown here is derived from an EMBL/GenBank/DDBJ whole genome shotgun (WGS) entry which is preliminary data.</text>
</comment>
<accession>A0A0L8BZ89</accession>
<dbReference type="OrthoDB" id="7575972at2"/>
<evidence type="ECO:0000313" key="1">
    <source>
        <dbReference type="EMBL" id="KOF20052.1"/>
    </source>
</evidence>
<dbReference type="RefSeq" id="WP_053248501.1">
    <property type="nucleotide sequence ID" value="NZ_LGAP01000003.1"/>
</dbReference>
<gene>
    <name evidence="1" type="ORF">AC244_09070</name>
</gene>
<sequence length="65" mass="7254">MDRRADKLEENILTLFKQACRQGRLDVAEHLLRALEASSEKGSRAGLSGGREALINAYRTVAKLR</sequence>
<dbReference type="EMBL" id="LGAP01000003">
    <property type="protein sequence ID" value="KOF20052.1"/>
    <property type="molecule type" value="Genomic_DNA"/>
</dbReference>
<dbReference type="AlphaFoldDB" id="A0A0L8BZ89"/>
<proteinExistence type="predicted"/>
<dbReference type="PATRIC" id="fig|106592.7.peg.4564"/>
<dbReference type="Proteomes" id="UP000037425">
    <property type="component" value="Unassembled WGS sequence"/>
</dbReference>
<evidence type="ECO:0000313" key="2">
    <source>
        <dbReference type="Proteomes" id="UP000037425"/>
    </source>
</evidence>